<organism evidence="2 3">
    <name type="scientific">Paenisporosarcina cavernae</name>
    <dbReference type="NCBI Taxonomy" id="2320858"/>
    <lineage>
        <taxon>Bacteria</taxon>
        <taxon>Bacillati</taxon>
        <taxon>Bacillota</taxon>
        <taxon>Bacilli</taxon>
        <taxon>Bacillales</taxon>
        <taxon>Caryophanaceae</taxon>
        <taxon>Paenisporosarcina</taxon>
    </lineage>
</organism>
<name>A0A385YSQ2_9BACL</name>
<evidence type="ECO:0000313" key="3">
    <source>
        <dbReference type="Proteomes" id="UP000265725"/>
    </source>
</evidence>
<keyword evidence="1" id="KW-1133">Transmembrane helix</keyword>
<dbReference type="AlphaFoldDB" id="A0A385YSQ2"/>
<evidence type="ECO:0000313" key="2">
    <source>
        <dbReference type="EMBL" id="AYC28708.1"/>
    </source>
</evidence>
<reference evidence="3" key="1">
    <citation type="submission" date="2018-09" db="EMBL/GenBank/DDBJ databases">
        <authorList>
            <person name="Zhu H."/>
        </authorList>
    </citation>
    <scope>NUCLEOTIDE SEQUENCE [LARGE SCALE GENOMIC DNA]</scope>
    <source>
        <strain evidence="3">K2R23-3</strain>
    </source>
</reference>
<sequence length="115" mass="13373">MNKLTFNLLGLLIIFIGFKFYYVEPSTNLIKQYSESYDFALTPFTESRSFGTKEHLHTEEFLLENQKNITSLSIGFFEITRDFQKAAIFVVTGITIIFVNNSRKLLDLIKNLNTF</sequence>
<accession>A0A385YSQ2</accession>
<protein>
    <submittedName>
        <fullName evidence="2">Uncharacterized protein</fullName>
    </submittedName>
</protein>
<evidence type="ECO:0000256" key="1">
    <source>
        <dbReference type="SAM" id="Phobius"/>
    </source>
</evidence>
<keyword evidence="1" id="KW-0472">Membrane</keyword>
<dbReference type="KEGG" id="paek:D3873_02035"/>
<keyword evidence="1" id="KW-0812">Transmembrane</keyword>
<gene>
    <name evidence="2" type="ORF">D3873_02035</name>
</gene>
<dbReference type="RefSeq" id="WP_119882453.1">
    <property type="nucleotide sequence ID" value="NZ_CP032418.1"/>
</dbReference>
<dbReference type="Proteomes" id="UP000265725">
    <property type="component" value="Chromosome"/>
</dbReference>
<proteinExistence type="predicted"/>
<feature type="transmembrane region" description="Helical" evidence="1">
    <location>
        <begin position="6"/>
        <end position="23"/>
    </location>
</feature>
<keyword evidence="3" id="KW-1185">Reference proteome</keyword>
<dbReference type="EMBL" id="CP032418">
    <property type="protein sequence ID" value="AYC28708.1"/>
    <property type="molecule type" value="Genomic_DNA"/>
</dbReference>